<evidence type="ECO:0000313" key="2">
    <source>
        <dbReference type="Proteomes" id="UP000324638"/>
    </source>
</evidence>
<dbReference type="AlphaFoldDB" id="A0A5C8D2X6"/>
<sequence length="109" mass="13420">MDKDKFDSILESIFQKYQKYFWNRDNYTKNYDPLKNSIGNYLRVFQKALLKKCLYKEVINLREFSSFPKDFTPNTETVKNELKNFYMEVFKEEGIEEEEFNNFYETKIK</sequence>
<dbReference type="EMBL" id="SAXU01000001">
    <property type="protein sequence ID" value="TXJ19714.1"/>
    <property type="molecule type" value="Genomic_DNA"/>
</dbReference>
<evidence type="ECO:0000313" key="1">
    <source>
        <dbReference type="EMBL" id="TXJ19714.1"/>
    </source>
</evidence>
<gene>
    <name evidence="1" type="ORF">EPJ79_00725</name>
</gene>
<reference evidence="1 2" key="1">
    <citation type="journal article" date="1992" name="Lakartidningen">
        <title>[Penicillin V and not amoxicillin is the first choice preparation in acute otitis].</title>
        <authorList>
            <person name="Kamme C."/>
            <person name="Lundgren K."/>
            <person name="Prellner K."/>
        </authorList>
    </citation>
    <scope>NUCLEOTIDE SEQUENCE [LARGE SCALE GENOMIC DNA]</scope>
    <source>
        <strain evidence="1 2">513A</strain>
    </source>
</reference>
<comment type="caution">
    <text evidence="1">The sequence shown here is derived from an EMBL/GenBank/DDBJ whole genome shotgun (WGS) entry which is preliminary data.</text>
</comment>
<protein>
    <submittedName>
        <fullName evidence="1">Uncharacterized protein</fullName>
    </submittedName>
</protein>
<dbReference type="RefSeq" id="WP_147738064.1">
    <property type="nucleotide sequence ID" value="NZ_SAXU01000001.1"/>
</dbReference>
<name>A0A5C8D2X6_9SPIR</name>
<accession>A0A5C8D2X6</accession>
<dbReference type="Proteomes" id="UP000324638">
    <property type="component" value="Unassembled WGS sequence"/>
</dbReference>
<organism evidence="1 2">
    <name type="scientific">Brachyspira aalborgi</name>
    <dbReference type="NCBI Taxonomy" id="29522"/>
    <lineage>
        <taxon>Bacteria</taxon>
        <taxon>Pseudomonadati</taxon>
        <taxon>Spirochaetota</taxon>
        <taxon>Spirochaetia</taxon>
        <taxon>Brachyspirales</taxon>
        <taxon>Brachyspiraceae</taxon>
        <taxon>Brachyspira</taxon>
    </lineage>
</organism>
<proteinExistence type="predicted"/>